<evidence type="ECO:0000256" key="1">
    <source>
        <dbReference type="ARBA" id="ARBA00009232"/>
    </source>
</evidence>
<dbReference type="PANTHER" id="PTHR10429">
    <property type="entry name" value="DNA-3-METHYLADENINE GLYCOSYLASE"/>
    <property type="match status" value="1"/>
</dbReference>
<dbReference type="InterPro" id="IPR036995">
    <property type="entry name" value="MPG_sf"/>
</dbReference>
<evidence type="ECO:0000256" key="2">
    <source>
        <dbReference type="ARBA" id="ARBA00022763"/>
    </source>
</evidence>
<keyword evidence="3 5" id="KW-0378">Hydrolase</keyword>
<dbReference type="NCBIfam" id="NF002003">
    <property type="entry name" value="PRK00802.1-3"/>
    <property type="match status" value="1"/>
</dbReference>
<evidence type="ECO:0000313" key="8">
    <source>
        <dbReference type="Proteomes" id="UP000779809"/>
    </source>
</evidence>
<dbReference type="InterPro" id="IPR011034">
    <property type="entry name" value="Formyl_transferase-like_C_sf"/>
</dbReference>
<reference evidence="7" key="1">
    <citation type="submission" date="2020-07" db="EMBL/GenBank/DDBJ databases">
        <title>Huge and variable diversity of episymbiotic CPR bacteria and DPANN archaea in groundwater ecosystems.</title>
        <authorList>
            <person name="He C.Y."/>
            <person name="Keren R."/>
            <person name="Whittaker M."/>
            <person name="Farag I.F."/>
            <person name="Doudna J."/>
            <person name="Cate J.H.D."/>
            <person name="Banfield J.F."/>
        </authorList>
    </citation>
    <scope>NUCLEOTIDE SEQUENCE</scope>
    <source>
        <strain evidence="7">NC_groundwater_580_Pr5_B-0.1um_64_19</strain>
    </source>
</reference>
<organism evidence="7 8">
    <name type="scientific">Candidatus Korobacter versatilis</name>
    <dbReference type="NCBI Taxonomy" id="658062"/>
    <lineage>
        <taxon>Bacteria</taxon>
        <taxon>Pseudomonadati</taxon>
        <taxon>Acidobacteriota</taxon>
        <taxon>Terriglobia</taxon>
        <taxon>Terriglobales</taxon>
        <taxon>Candidatus Korobacteraceae</taxon>
        <taxon>Candidatus Korobacter</taxon>
    </lineage>
</organism>
<proteinExistence type="inferred from homology"/>
<gene>
    <name evidence="7" type="ORF">HYX28_04395</name>
</gene>
<comment type="caution">
    <text evidence="7">The sequence shown here is derived from an EMBL/GenBank/DDBJ whole genome shotgun (WGS) entry which is preliminary data.</text>
</comment>
<dbReference type="SUPFAM" id="SSF50486">
    <property type="entry name" value="FMT C-terminal domain-like"/>
    <property type="match status" value="1"/>
</dbReference>
<feature type="compositionally biased region" description="Basic and acidic residues" evidence="6">
    <location>
        <begin position="221"/>
        <end position="230"/>
    </location>
</feature>
<dbReference type="CDD" id="cd00540">
    <property type="entry name" value="AAG"/>
    <property type="match status" value="1"/>
</dbReference>
<dbReference type="EMBL" id="JACPNR010000006">
    <property type="protein sequence ID" value="MBI2677997.1"/>
    <property type="molecule type" value="Genomic_DNA"/>
</dbReference>
<accession>A0A932EP38</accession>
<dbReference type="Gene3D" id="3.10.300.10">
    <property type="entry name" value="Methylpurine-DNA glycosylase (MPG)"/>
    <property type="match status" value="1"/>
</dbReference>
<sequence length="241" mass="26062">MPKVPSPRPKRPPARRFYARDPRRVARELLGKLVVRREGKKLRAGRVVEVEAYLGAGDLAAHAAAGKTARNAVLFGPPGHAYVYFIYGNHYCLNVSCEPEGEAGCVLVRALEPVEGIRAMAKARGLPAATCADIESRPKLLRHLTSGPGRLCAALSITRARDNGTDVTDAASGLFIAGDGFRVRPRDIVATPRVGITKAENEKLRYVIADSMFVSGTGKSLNHEGHEGTRTGKRKNLRETS</sequence>
<evidence type="ECO:0000256" key="6">
    <source>
        <dbReference type="SAM" id="MobiDB-lite"/>
    </source>
</evidence>
<evidence type="ECO:0000313" key="7">
    <source>
        <dbReference type="EMBL" id="MBI2677997.1"/>
    </source>
</evidence>
<name>A0A932EP38_9BACT</name>
<evidence type="ECO:0000256" key="4">
    <source>
        <dbReference type="ARBA" id="ARBA00023204"/>
    </source>
</evidence>
<keyword evidence="2 5" id="KW-0227">DNA damage</keyword>
<keyword evidence="4 5" id="KW-0234">DNA repair</keyword>
<dbReference type="GO" id="GO:0003905">
    <property type="term" value="F:alkylbase DNA N-glycosylase activity"/>
    <property type="evidence" value="ECO:0007669"/>
    <property type="project" value="InterPro"/>
</dbReference>
<comment type="similarity">
    <text evidence="1 5">Belongs to the DNA glycosylase MPG family.</text>
</comment>
<dbReference type="FunFam" id="3.10.300.10:FF:000001">
    <property type="entry name" value="Putative 3-methyladenine DNA glycosylase"/>
    <property type="match status" value="1"/>
</dbReference>
<dbReference type="GO" id="GO:0003677">
    <property type="term" value="F:DNA binding"/>
    <property type="evidence" value="ECO:0007669"/>
    <property type="project" value="InterPro"/>
</dbReference>
<dbReference type="HAMAP" id="MF_00527">
    <property type="entry name" value="3MGH"/>
    <property type="match status" value="1"/>
</dbReference>
<feature type="region of interest" description="Disordered" evidence="6">
    <location>
        <begin position="218"/>
        <end position="241"/>
    </location>
</feature>
<dbReference type="Pfam" id="PF02245">
    <property type="entry name" value="Pur_DNA_glyco"/>
    <property type="match status" value="1"/>
</dbReference>
<dbReference type="AlphaFoldDB" id="A0A932EP38"/>
<evidence type="ECO:0000256" key="3">
    <source>
        <dbReference type="ARBA" id="ARBA00022801"/>
    </source>
</evidence>
<dbReference type="InterPro" id="IPR003180">
    <property type="entry name" value="MPG"/>
</dbReference>
<dbReference type="EC" id="3.2.2.-" evidence="5"/>
<feature type="compositionally biased region" description="Basic residues" evidence="6">
    <location>
        <begin position="231"/>
        <end position="241"/>
    </location>
</feature>
<dbReference type="Proteomes" id="UP000779809">
    <property type="component" value="Unassembled WGS sequence"/>
</dbReference>
<dbReference type="PANTHER" id="PTHR10429:SF0">
    <property type="entry name" value="DNA-3-METHYLADENINE GLYCOSYLASE"/>
    <property type="match status" value="1"/>
</dbReference>
<protein>
    <recommendedName>
        <fullName evidence="5">Putative 3-methyladenine DNA glycosylase</fullName>
        <ecNumber evidence="5">3.2.2.-</ecNumber>
    </recommendedName>
</protein>
<dbReference type="GO" id="GO:0006284">
    <property type="term" value="P:base-excision repair"/>
    <property type="evidence" value="ECO:0007669"/>
    <property type="project" value="InterPro"/>
</dbReference>
<keyword evidence="7" id="KW-0326">Glycosidase</keyword>
<evidence type="ECO:0000256" key="5">
    <source>
        <dbReference type="HAMAP-Rule" id="MF_00527"/>
    </source>
</evidence>
<dbReference type="NCBIfam" id="TIGR00567">
    <property type="entry name" value="3mg"/>
    <property type="match status" value="1"/>
</dbReference>